<dbReference type="EMBL" id="WKDU01000031">
    <property type="protein sequence ID" value="MCF5155356.1"/>
    <property type="molecule type" value="Genomic_DNA"/>
</dbReference>
<dbReference type="InterPro" id="IPR021250">
    <property type="entry name" value="DUF2789"/>
</dbReference>
<dbReference type="Proteomes" id="UP000814074">
    <property type="component" value="Unassembled WGS sequence"/>
</dbReference>
<evidence type="ECO:0000313" key="2">
    <source>
        <dbReference type="Proteomes" id="UP000814074"/>
    </source>
</evidence>
<name>A0ABS9FVV9_9PSED</name>
<proteinExistence type="predicted"/>
<dbReference type="InterPro" id="IPR038086">
    <property type="entry name" value="DUF2789_sf"/>
</dbReference>
<keyword evidence="2" id="KW-1185">Reference proteome</keyword>
<evidence type="ECO:0000313" key="1">
    <source>
        <dbReference type="EMBL" id="MCF5155356.1"/>
    </source>
</evidence>
<protein>
    <submittedName>
        <fullName evidence="1">DUF2789 family protein</fullName>
    </submittedName>
</protein>
<organism evidence="1 2">
    <name type="scientific">Pseudomonas lactis</name>
    <dbReference type="NCBI Taxonomy" id="1615674"/>
    <lineage>
        <taxon>Bacteria</taxon>
        <taxon>Pseudomonadati</taxon>
        <taxon>Pseudomonadota</taxon>
        <taxon>Gammaproteobacteria</taxon>
        <taxon>Pseudomonadales</taxon>
        <taxon>Pseudomonadaceae</taxon>
        <taxon>Pseudomonas</taxon>
    </lineage>
</organism>
<comment type="caution">
    <text evidence="1">The sequence shown here is derived from an EMBL/GenBank/DDBJ whole genome shotgun (WGS) entry which is preliminary data.</text>
</comment>
<dbReference type="Gene3D" id="1.10.10.1130">
    <property type="entry name" value="Uncharacterised protein PF10982, DUF2789"/>
    <property type="match status" value="1"/>
</dbReference>
<reference evidence="1 2" key="1">
    <citation type="submission" date="2019-11" db="EMBL/GenBank/DDBJ databases">
        <title>Epiphytic Pseudomonas syringae from cherry orchards.</title>
        <authorList>
            <person name="Hulin M.T."/>
        </authorList>
    </citation>
    <scope>NUCLEOTIDE SEQUENCE [LARGE SCALE GENOMIC DNA]</scope>
    <source>
        <strain evidence="1 2">PA-6-3B</strain>
    </source>
</reference>
<accession>A0ABS9FVV9</accession>
<dbReference type="RefSeq" id="WP_120247776.1">
    <property type="nucleotide sequence ID" value="NZ_JAEHTJ010000017.1"/>
</dbReference>
<sequence length="97" mass="11017">MESPLHSLPALFKQLGLPDDPVSIEQFVASHSPLKPELKLAEAFFWTESQRAFLREEILDDADWAVVVDELNLMLRGGRGVQKTEQKDQNLKKIDEA</sequence>
<dbReference type="Pfam" id="PF10982">
    <property type="entry name" value="DUF2789"/>
    <property type="match status" value="1"/>
</dbReference>
<gene>
    <name evidence="1" type="ORF">GIW47_22400</name>
</gene>